<dbReference type="EMBL" id="VXLD01000005">
    <property type="protein sequence ID" value="KAB1855029.1"/>
    <property type="molecule type" value="Genomic_DNA"/>
</dbReference>
<reference evidence="2 3" key="1">
    <citation type="submission" date="2019-09" db="EMBL/GenBank/DDBJ databases">
        <title>Draft genome sequence of Acinetobacter tandoii W4-4-4 isolated from environmental water sample.</title>
        <authorList>
            <person name="Wee S.K."/>
            <person name="Yan B."/>
            <person name="Mustaffa S.B."/>
            <person name="Yap E.P.H."/>
        </authorList>
    </citation>
    <scope>NUCLEOTIDE SEQUENCE [LARGE SCALE GENOMIC DNA]</scope>
    <source>
        <strain evidence="2 3">W4-4-4</strain>
    </source>
</reference>
<name>A0A5N4WH69_9GAMM</name>
<dbReference type="Proteomes" id="UP000325788">
    <property type="component" value="Unassembled WGS sequence"/>
</dbReference>
<gene>
    <name evidence="2" type="ORF">F4W09_09385</name>
</gene>
<dbReference type="AlphaFoldDB" id="A0A5N4WH69"/>
<organism evidence="2 3">
    <name type="scientific">Acinetobacter tandoii</name>
    <dbReference type="NCBI Taxonomy" id="202954"/>
    <lineage>
        <taxon>Bacteria</taxon>
        <taxon>Pseudomonadati</taxon>
        <taxon>Pseudomonadota</taxon>
        <taxon>Gammaproteobacteria</taxon>
        <taxon>Moraxellales</taxon>
        <taxon>Moraxellaceae</taxon>
        <taxon>Acinetobacter</taxon>
    </lineage>
</organism>
<evidence type="ECO:0000313" key="2">
    <source>
        <dbReference type="EMBL" id="KAB1855029.1"/>
    </source>
</evidence>
<feature type="chain" id="PRO_5024452968" evidence="1">
    <location>
        <begin position="26"/>
        <end position="161"/>
    </location>
</feature>
<protein>
    <submittedName>
        <fullName evidence="2">Uncharacterized protein</fullName>
    </submittedName>
</protein>
<evidence type="ECO:0000313" key="3">
    <source>
        <dbReference type="Proteomes" id="UP000325788"/>
    </source>
</evidence>
<sequence length="161" mass="18884">MIKHMQLKTIILGVFTTTFTMFALAQPTDLDQYLLKKKIVDTNYTVKNSTALNEILDYISDEDSRTMPYQLDQNIVIEKMRLYANRIEISGLITSPDFKQFAQDIGDDQVHEMMKKTLVHSCPKFFEHQFQRVNPYQVQIKLTSEQKNYNLTLKNSDCNFE</sequence>
<feature type="signal peptide" evidence="1">
    <location>
        <begin position="1"/>
        <end position="25"/>
    </location>
</feature>
<proteinExistence type="predicted"/>
<keyword evidence="1" id="KW-0732">Signal</keyword>
<comment type="caution">
    <text evidence="2">The sequence shown here is derived from an EMBL/GenBank/DDBJ whole genome shotgun (WGS) entry which is preliminary data.</text>
</comment>
<evidence type="ECO:0000256" key="1">
    <source>
        <dbReference type="SAM" id="SignalP"/>
    </source>
</evidence>
<accession>A0A5N4WH69</accession>